<feature type="coiled-coil region" evidence="6">
    <location>
        <begin position="83"/>
        <end position="110"/>
    </location>
</feature>
<evidence type="ECO:0000256" key="2">
    <source>
        <dbReference type="ARBA" id="ARBA00022884"/>
    </source>
</evidence>
<dbReference type="SMART" id="SM01407">
    <property type="entry name" value="NAC"/>
    <property type="match status" value="1"/>
</dbReference>
<evidence type="ECO:0000313" key="8">
    <source>
        <dbReference type="EMBL" id="KXB06008.1"/>
    </source>
</evidence>
<dbReference type="InterPro" id="IPR009060">
    <property type="entry name" value="UBA-like_sf"/>
</dbReference>
<evidence type="ECO:0000256" key="4">
    <source>
        <dbReference type="HAMAP-Rule" id="MF_00814"/>
    </source>
</evidence>
<evidence type="ECO:0000313" key="9">
    <source>
        <dbReference type="Proteomes" id="UP000070491"/>
    </source>
</evidence>
<gene>
    <name evidence="4" type="primary">nac</name>
    <name evidence="8" type="ORF">AKJ53_01555</name>
</gene>
<reference evidence="8 9" key="1">
    <citation type="journal article" date="2016" name="Sci. Rep.">
        <title>Metabolic traits of an uncultured archaeal lineage -MSBL1- from brine pools of the Red Sea.</title>
        <authorList>
            <person name="Mwirichia R."/>
            <person name="Alam I."/>
            <person name="Rashid M."/>
            <person name="Vinu M."/>
            <person name="Ba-Alawi W."/>
            <person name="Anthony Kamau A."/>
            <person name="Kamanda Ngugi D."/>
            <person name="Goker M."/>
            <person name="Klenk H.P."/>
            <person name="Bajic V."/>
            <person name="Stingl U."/>
        </authorList>
    </citation>
    <scope>NUCLEOTIDE SEQUENCE [LARGE SCALE GENOMIC DNA]</scope>
    <source>
        <strain evidence="8">SCGC-AAA382F02</strain>
    </source>
</reference>
<keyword evidence="6" id="KW-0175">Coiled coil</keyword>
<evidence type="ECO:0000256" key="1">
    <source>
        <dbReference type="ARBA" id="ARBA00022448"/>
    </source>
</evidence>
<feature type="domain" description="NAC-A/B" evidence="7">
    <location>
        <begin position="6"/>
        <end position="74"/>
    </location>
</feature>
<comment type="subunit">
    <text evidence="4">Homodimer. Interacts with the ribosome. Binds ribosomal RNA.</text>
</comment>
<dbReference type="Proteomes" id="UP000070491">
    <property type="component" value="Unassembled WGS sequence"/>
</dbReference>
<keyword evidence="2 4" id="KW-0694">RNA-binding</keyword>
<proteinExistence type="inferred from homology"/>
<evidence type="ECO:0000259" key="7">
    <source>
        <dbReference type="PROSITE" id="PS51151"/>
    </source>
</evidence>
<dbReference type="GO" id="GO:0015031">
    <property type="term" value="P:protein transport"/>
    <property type="evidence" value="ECO:0007669"/>
    <property type="project" value="UniProtKB-UniRule"/>
</dbReference>
<comment type="similarity">
    <text evidence="4">Belongs to the NAC-alpha family.</text>
</comment>
<dbReference type="InterPro" id="IPR044034">
    <property type="entry name" value="NAC-like_UBA"/>
</dbReference>
<dbReference type="InterPro" id="IPR038187">
    <property type="entry name" value="NAC_A/B_dom_sf"/>
</dbReference>
<protein>
    <recommendedName>
        <fullName evidence="4 5">Nascent polypeptide-associated complex protein</fullName>
    </recommendedName>
</protein>
<dbReference type="HAMAP" id="MF_00814">
    <property type="entry name" value="NAC_arch"/>
    <property type="match status" value="1"/>
</dbReference>
<dbReference type="AlphaFoldDB" id="A0A133VHU5"/>
<dbReference type="EMBL" id="LHYG01000019">
    <property type="protein sequence ID" value="KXB06008.1"/>
    <property type="molecule type" value="Genomic_DNA"/>
</dbReference>
<dbReference type="InterPro" id="IPR005231">
    <property type="entry name" value="NAC_arc"/>
</dbReference>
<sequence>MFGRGGFDPKKVQKMMKQMGVETEELSDVQEVIIKLSDKELVIPDAQVQVTEMKGQKTYQVMGEAEERESGLEISEEDIEMVIDQTEVDKETAREALENTEGDIAQAILNLKES</sequence>
<dbReference type="SUPFAM" id="SSF46934">
    <property type="entry name" value="UBA-like"/>
    <property type="match status" value="1"/>
</dbReference>
<dbReference type="Pfam" id="PF01849">
    <property type="entry name" value="NAC"/>
    <property type="match status" value="1"/>
</dbReference>
<evidence type="ECO:0000256" key="5">
    <source>
        <dbReference type="NCBIfam" id="TIGR00264"/>
    </source>
</evidence>
<dbReference type="Gene3D" id="2.20.70.30">
    <property type="entry name" value="Nascent polypeptide-associated complex domain"/>
    <property type="match status" value="1"/>
</dbReference>
<keyword evidence="9" id="KW-1185">Reference proteome</keyword>
<dbReference type="PROSITE" id="PS51151">
    <property type="entry name" value="NAC_AB"/>
    <property type="match status" value="1"/>
</dbReference>
<dbReference type="Gene3D" id="1.10.8.10">
    <property type="entry name" value="DNA helicase RuvA subunit, C-terminal domain"/>
    <property type="match status" value="1"/>
</dbReference>
<dbReference type="CDD" id="cd14359">
    <property type="entry name" value="UBA_AeNAC"/>
    <property type="match status" value="1"/>
</dbReference>
<dbReference type="InterPro" id="IPR002715">
    <property type="entry name" value="Nas_poly-pep-assoc_cplx_dom"/>
</dbReference>
<accession>A0A133VHU5</accession>
<organism evidence="8 9">
    <name type="scientific">candidate division MSBL1 archaeon SCGC-AAA382F02</name>
    <dbReference type="NCBI Taxonomy" id="1698282"/>
    <lineage>
        <taxon>Archaea</taxon>
        <taxon>Methanobacteriati</taxon>
        <taxon>Methanobacteriota</taxon>
        <taxon>candidate division MSBL1</taxon>
    </lineage>
</organism>
<evidence type="ECO:0000256" key="3">
    <source>
        <dbReference type="ARBA" id="ARBA00022927"/>
    </source>
</evidence>
<keyword evidence="1 4" id="KW-0813">Transport</keyword>
<comment type="caution">
    <text evidence="8">The sequence shown here is derived from an EMBL/GenBank/DDBJ whole genome shotgun (WGS) entry which is preliminary data.</text>
</comment>
<comment type="function">
    <text evidence="4">Contacts the emerging nascent chain on the ribosome.</text>
</comment>
<dbReference type="GO" id="GO:0003723">
    <property type="term" value="F:RNA binding"/>
    <property type="evidence" value="ECO:0007669"/>
    <property type="project" value="UniProtKB-UniRule"/>
</dbReference>
<name>A0A133VHU5_9EURY</name>
<dbReference type="CDD" id="cd22054">
    <property type="entry name" value="NAC_NACA"/>
    <property type="match status" value="1"/>
</dbReference>
<dbReference type="Pfam" id="PF19026">
    <property type="entry name" value="UBA_HYPK"/>
    <property type="match status" value="1"/>
</dbReference>
<keyword evidence="3 4" id="KW-0653">Protein transport</keyword>
<evidence type="ECO:0000256" key="6">
    <source>
        <dbReference type="SAM" id="Coils"/>
    </source>
</evidence>
<dbReference type="NCBIfam" id="TIGR00264">
    <property type="entry name" value="archaeal-type nascent polypeptide-associated complex protein"/>
    <property type="match status" value="1"/>
</dbReference>